<proteinExistence type="predicted"/>
<keyword evidence="1" id="KW-0812">Transmembrane</keyword>
<evidence type="ECO:0000256" key="1">
    <source>
        <dbReference type="SAM" id="Phobius"/>
    </source>
</evidence>
<sequence>MISFPFLRSFPPSSLPFPSSPLPLFLPFHYFVAFGIKTQDKNKKKIFFVTVAGTFVFILFFFSFLLALRVFCSTFQHNRRNFSSFFFPSFPPPSTILDFSLYRMDLPYPHISYSVFKFPIPFWFFILFYICLSLHFSRLSPSKAVINFPVLDR</sequence>
<dbReference type="AlphaFoldDB" id="A0A3N4KHW2"/>
<organism evidence="2 3">
    <name type="scientific">Choiromyces venosus 120613-1</name>
    <dbReference type="NCBI Taxonomy" id="1336337"/>
    <lineage>
        <taxon>Eukaryota</taxon>
        <taxon>Fungi</taxon>
        <taxon>Dikarya</taxon>
        <taxon>Ascomycota</taxon>
        <taxon>Pezizomycotina</taxon>
        <taxon>Pezizomycetes</taxon>
        <taxon>Pezizales</taxon>
        <taxon>Tuberaceae</taxon>
        <taxon>Choiromyces</taxon>
    </lineage>
</organism>
<reference evidence="2 3" key="1">
    <citation type="journal article" date="2018" name="Nat. Ecol. Evol.">
        <title>Pezizomycetes genomes reveal the molecular basis of ectomycorrhizal truffle lifestyle.</title>
        <authorList>
            <person name="Murat C."/>
            <person name="Payen T."/>
            <person name="Noel B."/>
            <person name="Kuo A."/>
            <person name="Morin E."/>
            <person name="Chen J."/>
            <person name="Kohler A."/>
            <person name="Krizsan K."/>
            <person name="Balestrini R."/>
            <person name="Da Silva C."/>
            <person name="Montanini B."/>
            <person name="Hainaut M."/>
            <person name="Levati E."/>
            <person name="Barry K.W."/>
            <person name="Belfiori B."/>
            <person name="Cichocki N."/>
            <person name="Clum A."/>
            <person name="Dockter R.B."/>
            <person name="Fauchery L."/>
            <person name="Guy J."/>
            <person name="Iotti M."/>
            <person name="Le Tacon F."/>
            <person name="Lindquist E.A."/>
            <person name="Lipzen A."/>
            <person name="Malagnac F."/>
            <person name="Mello A."/>
            <person name="Molinier V."/>
            <person name="Miyauchi S."/>
            <person name="Poulain J."/>
            <person name="Riccioni C."/>
            <person name="Rubini A."/>
            <person name="Sitrit Y."/>
            <person name="Splivallo R."/>
            <person name="Traeger S."/>
            <person name="Wang M."/>
            <person name="Zifcakova L."/>
            <person name="Wipf D."/>
            <person name="Zambonelli A."/>
            <person name="Paolocci F."/>
            <person name="Nowrousian M."/>
            <person name="Ottonello S."/>
            <person name="Baldrian P."/>
            <person name="Spatafora J.W."/>
            <person name="Henrissat B."/>
            <person name="Nagy L.G."/>
            <person name="Aury J.M."/>
            <person name="Wincker P."/>
            <person name="Grigoriev I.V."/>
            <person name="Bonfante P."/>
            <person name="Martin F.M."/>
        </authorList>
    </citation>
    <scope>NUCLEOTIDE SEQUENCE [LARGE SCALE GENOMIC DNA]</scope>
    <source>
        <strain evidence="2 3">120613-1</strain>
    </source>
</reference>
<feature type="transmembrane region" description="Helical" evidence="1">
    <location>
        <begin position="111"/>
        <end position="132"/>
    </location>
</feature>
<accession>A0A3N4KHW2</accession>
<dbReference type="EMBL" id="ML120353">
    <property type="protein sequence ID" value="RPB05455.1"/>
    <property type="molecule type" value="Genomic_DNA"/>
</dbReference>
<protein>
    <submittedName>
        <fullName evidence="2">Uncharacterized protein</fullName>
    </submittedName>
</protein>
<evidence type="ECO:0000313" key="3">
    <source>
        <dbReference type="Proteomes" id="UP000276215"/>
    </source>
</evidence>
<gene>
    <name evidence="2" type="ORF">L873DRAFT_793447</name>
</gene>
<name>A0A3N4KHW2_9PEZI</name>
<dbReference type="Proteomes" id="UP000276215">
    <property type="component" value="Unassembled WGS sequence"/>
</dbReference>
<keyword evidence="1" id="KW-0472">Membrane</keyword>
<feature type="transmembrane region" description="Helical" evidence="1">
    <location>
        <begin position="20"/>
        <end position="36"/>
    </location>
</feature>
<feature type="transmembrane region" description="Helical" evidence="1">
    <location>
        <begin position="48"/>
        <end position="71"/>
    </location>
</feature>
<evidence type="ECO:0000313" key="2">
    <source>
        <dbReference type="EMBL" id="RPB05455.1"/>
    </source>
</evidence>
<keyword evidence="3" id="KW-1185">Reference proteome</keyword>
<keyword evidence="1" id="KW-1133">Transmembrane helix</keyword>